<dbReference type="InterPro" id="IPR001452">
    <property type="entry name" value="SH3_domain"/>
</dbReference>
<dbReference type="Pfam" id="PF12026">
    <property type="entry name" value="CAS_C"/>
    <property type="match status" value="1"/>
</dbReference>
<dbReference type="CDD" id="cd11844">
    <property type="entry name" value="SH3_CAS"/>
    <property type="match status" value="1"/>
</dbReference>
<dbReference type="PANTHER" id="PTHR10654">
    <property type="entry name" value="CAS SCAFFOLDING PROTEIN"/>
    <property type="match status" value="1"/>
</dbReference>
<dbReference type="Gene3D" id="1.20.120.230">
    <property type="entry name" value="Alpha-catenin/vinculin-like"/>
    <property type="match status" value="1"/>
</dbReference>
<dbReference type="GO" id="GO:0005737">
    <property type="term" value="C:cytoplasm"/>
    <property type="evidence" value="ECO:0007669"/>
    <property type="project" value="TreeGrafter"/>
</dbReference>
<dbReference type="PANTHER" id="PTHR10654:SF18">
    <property type="entry name" value="IP17195P"/>
    <property type="match status" value="1"/>
</dbReference>
<feature type="compositionally biased region" description="Low complexity" evidence="6">
    <location>
        <begin position="687"/>
        <end position="696"/>
    </location>
</feature>
<keyword evidence="4" id="KW-0130">Cell adhesion</keyword>
<dbReference type="RefSeq" id="XP_032816275.1">
    <property type="nucleotide sequence ID" value="XM_032960384.1"/>
</dbReference>
<feature type="region of interest" description="Disordered" evidence="6">
    <location>
        <begin position="371"/>
        <end position="535"/>
    </location>
</feature>
<feature type="compositionally biased region" description="Polar residues" evidence="6">
    <location>
        <begin position="423"/>
        <end position="445"/>
    </location>
</feature>
<dbReference type="Pfam" id="PF00018">
    <property type="entry name" value="SH3_1"/>
    <property type="match status" value="1"/>
</dbReference>
<evidence type="ECO:0000256" key="4">
    <source>
        <dbReference type="ARBA" id="ARBA00022889"/>
    </source>
</evidence>
<dbReference type="SUPFAM" id="SSF50044">
    <property type="entry name" value="SH3-domain"/>
    <property type="match status" value="1"/>
</dbReference>
<evidence type="ECO:0000256" key="3">
    <source>
        <dbReference type="ARBA" id="ARBA00022553"/>
    </source>
</evidence>
<feature type="compositionally biased region" description="Basic and acidic residues" evidence="6">
    <location>
        <begin position="466"/>
        <end position="475"/>
    </location>
</feature>
<protein>
    <submittedName>
        <fullName evidence="9">Breast cancer anti-estrogen resistance protein 1 isoform X1</fullName>
    </submittedName>
</protein>
<dbReference type="FunFam" id="2.30.30.40:FF:000009">
    <property type="entry name" value="Breast cancer anti-estrogen resistance 1"/>
    <property type="match status" value="1"/>
</dbReference>
<dbReference type="GO" id="GO:0007169">
    <property type="term" value="P:cell surface receptor protein tyrosine kinase signaling pathway"/>
    <property type="evidence" value="ECO:0007669"/>
    <property type="project" value="TreeGrafter"/>
</dbReference>
<keyword evidence="8" id="KW-1185">Reference proteome</keyword>
<dbReference type="GO" id="GO:0016477">
    <property type="term" value="P:cell migration"/>
    <property type="evidence" value="ECO:0007669"/>
    <property type="project" value="TreeGrafter"/>
</dbReference>
<keyword evidence="3" id="KW-0597">Phosphoprotein</keyword>
<dbReference type="Proteomes" id="UP001318040">
    <property type="component" value="Chromosome 25"/>
</dbReference>
<feature type="compositionally biased region" description="Polar residues" evidence="6">
    <location>
        <begin position="454"/>
        <end position="464"/>
    </location>
</feature>
<feature type="region of interest" description="Disordered" evidence="6">
    <location>
        <begin position="549"/>
        <end position="621"/>
    </location>
</feature>
<feature type="compositionally biased region" description="Low complexity" evidence="6">
    <location>
        <begin position="586"/>
        <end position="616"/>
    </location>
</feature>
<dbReference type="AlphaFoldDB" id="A0AAJ7X007"/>
<feature type="compositionally biased region" description="Basic residues" evidence="6">
    <location>
        <begin position="389"/>
        <end position="400"/>
    </location>
</feature>
<dbReference type="InterPro" id="IPR021901">
    <property type="entry name" value="CAS_C"/>
</dbReference>
<evidence type="ECO:0000256" key="2">
    <source>
        <dbReference type="ARBA" id="ARBA00022443"/>
    </source>
</evidence>
<dbReference type="Gene3D" id="2.30.30.40">
    <property type="entry name" value="SH3 Domains"/>
    <property type="match status" value="1"/>
</dbReference>
<gene>
    <name evidence="9" type="primary">BCAR1</name>
</gene>
<feature type="compositionally biased region" description="Gly residues" evidence="6">
    <location>
        <begin position="749"/>
        <end position="779"/>
    </location>
</feature>
<dbReference type="InterPro" id="IPR036028">
    <property type="entry name" value="SH3-like_dom_sf"/>
</dbReference>
<organism evidence="8 9">
    <name type="scientific">Petromyzon marinus</name>
    <name type="common">Sea lamprey</name>
    <dbReference type="NCBI Taxonomy" id="7757"/>
    <lineage>
        <taxon>Eukaryota</taxon>
        <taxon>Metazoa</taxon>
        <taxon>Chordata</taxon>
        <taxon>Craniata</taxon>
        <taxon>Vertebrata</taxon>
        <taxon>Cyclostomata</taxon>
        <taxon>Hyperoartia</taxon>
        <taxon>Petromyzontiformes</taxon>
        <taxon>Petromyzontidae</taxon>
        <taxon>Petromyzon</taxon>
    </lineage>
</organism>
<name>A0AAJ7X007_PETMA</name>
<proteinExistence type="inferred from homology"/>
<sequence length="1039" mass="106272">MKQMNVLAKALYDNVAESPDELAFRKGDIVTVLEQNAGGLQGWWLCSLHGRQGVAPGNRLRLLVGCYEGGGTGGAGGGAAAARQTCAANAGSERGGFRSQPQEDVYRVPPSPGSAQGLYRVPPSQGVYNVPPAAPGSGSGGGGQALYQVPPSLAESRDDVYQVPPCSSSAAAGDGPHDAGRDVYQVPPSLAAQDVYQVPPSLAAQDVYQVPPSLEAPRAAQTVGGAGQRGGPQARLSPTRRGGGGATDGVAPPTPDRNPSGGGSGGGVGQDSCRVHAGEASPRMSSDDVYDVPPSLGCATPPRPNTRTGQAPLHHHLLHHYSNHNQQQQHGLHLLASGAGGEHELQVYDVLPASGRGGGCGVGQDVYDTPASLGRMVPPVPSMAQQHQQQHHHQQQQQHHHQMETMTSVDETYDVPPAFGGRSVQQATSGADGQRQATASNGYPRQQQQQQQQLRHQPTRNGNHAHTAESRRSSDDEVYDVPALARGTRGETPAPERPPGPVFPYAGTTAAPPPPGQEIYDIPPGLQAPRSEPREALATAVLAATDDAEEDVYDCPKPAVPASADRAAASGRAGSSEAPVPHGGRATAPDSQAAVAPAAAEASAEAPSASSASSASQDIYDVPREVYASVRKARSEAALSRDCEYDVPPAASRDAACAEPRSVVPGVGHQAAAAIRASVGRGGGGASSSSSSAPARASKDVASPHSGSQQQQQQQQRAAPAAYVGGAHGSSNGPAGPQRGVPVPLGNGLSHGGVVVGHNGAGYGDGGPRRLPGGGGDRPGGIQARPLPSPPPFPSMPCGDGNDSADGSCDPGSDEYDYVHLQAKDDPEPEKTSNGMGPIKDQIELIQVYRFEGGPSQPAAGSAAPLEALCRLPLCAHDRQLLRFYAEQGEAPLRALRSAAESFASRLRGGGGGGDDDPADGPEPAALTPRQLLAHGRAVVLGGHRLAFLADALARGALSAELRAATAALAEAVSERLRAVAASSKAAALRYPTAAGAGAWALRRETEARVGELLQQAHGFHELLTRLAGMATASGHSGP</sequence>
<feature type="region of interest" description="Disordered" evidence="6">
    <location>
        <begin position="219"/>
        <end position="289"/>
    </location>
</feature>
<evidence type="ECO:0000256" key="1">
    <source>
        <dbReference type="ARBA" id="ARBA00007848"/>
    </source>
</evidence>
<feature type="compositionally biased region" description="Gly residues" evidence="6">
    <location>
        <begin position="260"/>
        <end position="269"/>
    </location>
</feature>
<accession>A0AAJ7X007</accession>
<dbReference type="KEGG" id="pmrn:116945818"/>
<feature type="region of interest" description="Disordered" evidence="6">
    <location>
        <begin position="678"/>
        <end position="816"/>
    </location>
</feature>
<comment type="similarity">
    <text evidence="1">Belongs to the CAS family.</text>
</comment>
<dbReference type="PROSITE" id="PS50002">
    <property type="entry name" value="SH3"/>
    <property type="match status" value="1"/>
</dbReference>
<dbReference type="GO" id="GO:0005886">
    <property type="term" value="C:plasma membrane"/>
    <property type="evidence" value="ECO:0007669"/>
    <property type="project" value="TreeGrafter"/>
</dbReference>
<keyword evidence="2 5" id="KW-0728">SH3 domain</keyword>
<feature type="domain" description="SH3" evidence="7">
    <location>
        <begin position="3"/>
        <end position="65"/>
    </location>
</feature>
<dbReference type="SMART" id="SM00326">
    <property type="entry name" value="SH3"/>
    <property type="match status" value="1"/>
</dbReference>
<evidence type="ECO:0000313" key="8">
    <source>
        <dbReference type="Proteomes" id="UP001318040"/>
    </source>
</evidence>
<evidence type="ECO:0000256" key="5">
    <source>
        <dbReference type="PROSITE-ProRule" id="PRU00192"/>
    </source>
</evidence>
<feature type="region of interest" description="Disordered" evidence="6">
    <location>
        <begin position="91"/>
        <end position="184"/>
    </location>
</feature>
<reference evidence="9" key="1">
    <citation type="submission" date="2025-08" db="UniProtKB">
        <authorList>
            <consortium name="RefSeq"/>
        </authorList>
    </citation>
    <scope>IDENTIFICATION</scope>
    <source>
        <tissue evidence="9">Sperm</tissue>
    </source>
</reference>
<evidence type="ECO:0000259" key="7">
    <source>
        <dbReference type="PROSITE" id="PS50002"/>
    </source>
</evidence>
<evidence type="ECO:0000313" key="9">
    <source>
        <dbReference type="RefSeq" id="XP_032816275.1"/>
    </source>
</evidence>
<feature type="region of interest" description="Disordered" evidence="6">
    <location>
        <begin position="906"/>
        <end position="926"/>
    </location>
</feature>
<feature type="compositionally biased region" description="Low complexity" evidence="6">
    <location>
        <begin position="562"/>
        <end position="578"/>
    </location>
</feature>
<dbReference type="GO" id="GO:0007155">
    <property type="term" value="P:cell adhesion"/>
    <property type="evidence" value="ECO:0007669"/>
    <property type="project" value="UniProtKB-KW"/>
</dbReference>
<evidence type="ECO:0000256" key="6">
    <source>
        <dbReference type="SAM" id="MobiDB-lite"/>
    </source>
</evidence>
<dbReference type="InterPro" id="IPR037362">
    <property type="entry name" value="CAS_fam"/>
</dbReference>